<sequence length="317" mass="37040">MTIDTINISSSVLLSLLRHTSEHYPQLYSGALVGFEDESLIDITNVFPFPYPDQYEGGSFKSRSGSQYQKDLLENYKKLGYGIEFQGWFQSTISGNFITQQLIEALAQQQLINSNIFILIHDMSSLNQEVNLKAIRLSQGFMKTYQDGKWKSKDLENNKISYINIFSELNLVISNQKLVDLYLSSINKPIQENFENLNLLSNQNSTFQLLDSLNSQIDSFNYDQNNFNYYQRQYQKENSKIQQWKQQRKLENLERQKKGEKELDTEEWKQIFKLPSEPSRLNNLLCSQSIDIFADDIIKQCDEELKKSLIIERKLQA</sequence>
<evidence type="ECO:0000256" key="3">
    <source>
        <dbReference type="ARBA" id="ARBA00022917"/>
    </source>
</evidence>
<keyword evidence="7" id="KW-1185">Reference proteome</keyword>
<dbReference type="HAMAP" id="MF_03007">
    <property type="entry name" value="eIF3h"/>
    <property type="match status" value="1"/>
</dbReference>
<dbReference type="CDD" id="cd08065">
    <property type="entry name" value="MPN_eIF3h"/>
    <property type="match status" value="1"/>
</dbReference>
<accession>A0A9W4TV86</accession>
<feature type="domain" description="MPN" evidence="5">
    <location>
        <begin position="6"/>
        <end position="141"/>
    </location>
</feature>
<dbReference type="InterPro" id="IPR027524">
    <property type="entry name" value="eIF3h"/>
</dbReference>
<dbReference type="OrthoDB" id="10265695at2759"/>
<comment type="subcellular location">
    <subcellularLocation>
        <location evidence="4">Cytoplasm</location>
    </subcellularLocation>
</comment>
<dbReference type="GO" id="GO:0016282">
    <property type="term" value="C:eukaryotic 43S preinitiation complex"/>
    <property type="evidence" value="ECO:0007669"/>
    <property type="project" value="UniProtKB-UniRule"/>
</dbReference>
<dbReference type="PROSITE" id="PS50249">
    <property type="entry name" value="MPN"/>
    <property type="match status" value="1"/>
</dbReference>
<dbReference type="InterPro" id="IPR000555">
    <property type="entry name" value="JAMM/MPN+_dom"/>
</dbReference>
<protein>
    <recommendedName>
        <fullName evidence="4">Eukaryotic translation initiation factor 3 subunit H</fullName>
        <shortName evidence="4">eIF3h</shortName>
    </recommendedName>
</protein>
<evidence type="ECO:0000313" key="6">
    <source>
        <dbReference type="EMBL" id="CAI5758310.1"/>
    </source>
</evidence>
<dbReference type="PANTHER" id="PTHR10410">
    <property type="entry name" value="EUKARYOTIC TRANSLATION INITIATION FACTOR 3 -RELATED"/>
    <property type="match status" value="1"/>
</dbReference>
<evidence type="ECO:0000256" key="1">
    <source>
        <dbReference type="ARBA" id="ARBA00022490"/>
    </source>
</evidence>
<evidence type="ECO:0000259" key="5">
    <source>
        <dbReference type="PROSITE" id="PS50249"/>
    </source>
</evidence>
<dbReference type="Pfam" id="PF01398">
    <property type="entry name" value="JAB"/>
    <property type="match status" value="1"/>
</dbReference>
<dbReference type="InterPro" id="IPR037518">
    <property type="entry name" value="MPN"/>
</dbReference>
<dbReference type="Proteomes" id="UP001152885">
    <property type="component" value="Unassembled WGS sequence"/>
</dbReference>
<evidence type="ECO:0000313" key="7">
    <source>
        <dbReference type="Proteomes" id="UP001152885"/>
    </source>
</evidence>
<dbReference type="InterPro" id="IPR045810">
    <property type="entry name" value="eIF3h_C"/>
</dbReference>
<organism evidence="6 7">
    <name type="scientific">Candida verbasci</name>
    <dbReference type="NCBI Taxonomy" id="1227364"/>
    <lineage>
        <taxon>Eukaryota</taxon>
        <taxon>Fungi</taxon>
        <taxon>Dikarya</taxon>
        <taxon>Ascomycota</taxon>
        <taxon>Saccharomycotina</taxon>
        <taxon>Pichiomycetes</taxon>
        <taxon>Debaryomycetaceae</taxon>
        <taxon>Candida/Lodderomyces clade</taxon>
        <taxon>Candida</taxon>
    </lineage>
</organism>
<reference evidence="6" key="1">
    <citation type="submission" date="2022-12" db="EMBL/GenBank/DDBJ databases">
        <authorList>
            <person name="Brejova B."/>
        </authorList>
    </citation>
    <scope>NUCLEOTIDE SEQUENCE</scope>
</reference>
<keyword evidence="3 4" id="KW-0648">Protein biosynthesis</keyword>
<dbReference type="Pfam" id="PF19445">
    <property type="entry name" value="eIF3h_C"/>
    <property type="match status" value="1"/>
</dbReference>
<comment type="subunit">
    <text evidence="4">Component of the eukaryotic translation initiation factor 3 (eIF-3) complex.</text>
</comment>
<dbReference type="GO" id="GO:0008237">
    <property type="term" value="F:metallopeptidase activity"/>
    <property type="evidence" value="ECO:0007669"/>
    <property type="project" value="InterPro"/>
</dbReference>
<proteinExistence type="inferred from homology"/>
<dbReference type="EMBL" id="CANTUO010000002">
    <property type="protein sequence ID" value="CAI5758310.1"/>
    <property type="molecule type" value="Genomic_DNA"/>
</dbReference>
<dbReference type="GO" id="GO:0003743">
    <property type="term" value="F:translation initiation factor activity"/>
    <property type="evidence" value="ECO:0007669"/>
    <property type="project" value="UniProtKB-UniRule"/>
</dbReference>
<keyword evidence="2 4" id="KW-0396">Initiation factor</keyword>
<dbReference type="InterPro" id="IPR050242">
    <property type="entry name" value="JAMM_MPN+_peptidase_M67A"/>
</dbReference>
<evidence type="ECO:0000256" key="2">
    <source>
        <dbReference type="ARBA" id="ARBA00022540"/>
    </source>
</evidence>
<evidence type="ECO:0000256" key="4">
    <source>
        <dbReference type="HAMAP-Rule" id="MF_03007"/>
    </source>
</evidence>
<comment type="function">
    <text evidence="4">Component of the eukaryotic translation initiation factor 3 (eIF-3) complex, which is involved in protein synthesis of a specialized repertoire of mRNAs and, together with other initiation factors, stimulates binding of mRNA and methionyl-tRNAi to the 40S ribosome. The eIF-3 complex specifically targets and initiates translation of a subset of mRNAs involved in cell proliferation.</text>
</comment>
<gene>
    <name evidence="6" type="ORF">CANVERA_P2824</name>
</gene>
<keyword evidence="1 4" id="KW-0963">Cytoplasm</keyword>
<comment type="similarity">
    <text evidence="4">Belongs to the eIF-3 subunit H family.</text>
</comment>
<dbReference type="GO" id="GO:0001732">
    <property type="term" value="P:formation of cytoplasmic translation initiation complex"/>
    <property type="evidence" value="ECO:0007669"/>
    <property type="project" value="UniProtKB-UniRule"/>
</dbReference>
<name>A0A9W4TV86_9ASCO</name>
<dbReference type="GO" id="GO:0005852">
    <property type="term" value="C:eukaryotic translation initiation factor 3 complex"/>
    <property type="evidence" value="ECO:0007669"/>
    <property type="project" value="UniProtKB-UniRule"/>
</dbReference>
<comment type="caution">
    <text evidence="6">The sequence shown here is derived from an EMBL/GenBank/DDBJ whole genome shotgun (WGS) entry which is preliminary data.</text>
</comment>
<dbReference type="AlphaFoldDB" id="A0A9W4TV86"/>
<dbReference type="Gene3D" id="3.40.140.10">
    <property type="entry name" value="Cytidine Deaminase, domain 2"/>
    <property type="match status" value="1"/>
</dbReference>
<dbReference type="GO" id="GO:0033290">
    <property type="term" value="C:eukaryotic 48S preinitiation complex"/>
    <property type="evidence" value="ECO:0007669"/>
    <property type="project" value="UniProtKB-UniRule"/>
</dbReference>